<protein>
    <submittedName>
        <fullName evidence="2">Putative membrane spanning protein</fullName>
    </submittedName>
</protein>
<dbReference type="VEuPathDB" id="GiardiaDB:DHA2_12942"/>
<comment type="caution">
    <text evidence="2">The sequence shown here is derived from an EMBL/GenBank/DDBJ whole genome shotgun (WGS) entry which is preliminary data.</text>
</comment>
<dbReference type="PANTHER" id="PTHR30615">
    <property type="entry name" value="UNCHARACTERIZED PROTEIN YJBQ-RELATED"/>
    <property type="match status" value="1"/>
</dbReference>
<dbReference type="VEuPathDB" id="GiardiaDB:QR46_4214"/>
<dbReference type="Gene3D" id="2.60.120.460">
    <property type="entry name" value="YjbQ-like"/>
    <property type="match status" value="1"/>
</dbReference>
<accession>V6TBW8</accession>
<dbReference type="VEuPathDB" id="GiardiaDB:GL50803_0012942"/>
<dbReference type="InterPro" id="IPR035917">
    <property type="entry name" value="YjbQ-like_sf"/>
</dbReference>
<evidence type="ECO:0000313" key="3">
    <source>
        <dbReference type="Proteomes" id="UP000018320"/>
    </source>
</evidence>
<dbReference type="Proteomes" id="UP000018320">
    <property type="component" value="Unassembled WGS sequence"/>
</dbReference>
<dbReference type="InterPro" id="IPR001602">
    <property type="entry name" value="UPF0047_YjbQ-like"/>
</dbReference>
<sequence length="150" mass="16468">VAKPKMQYACHQKKIVLKGRKRGVYLVTAEIMAQARDLIQSIRTGVCFLFLMHTSASLSINENADPTVREDMNAIMHSLVPDSSNYRHNYEGDDDMPAHALSTLAGCSLTIPISGGTLALGTWQGVYLLEYRHFGGDREIMVTVQGAAAK</sequence>
<comment type="similarity">
    <text evidence="1">Belongs to the UPF0047 family.</text>
</comment>
<gene>
    <name evidence="2" type="ORF">DHA2_12942</name>
</gene>
<organism evidence="2 3">
    <name type="scientific">Giardia intestinalis</name>
    <name type="common">Giardia lamblia</name>
    <dbReference type="NCBI Taxonomy" id="5741"/>
    <lineage>
        <taxon>Eukaryota</taxon>
        <taxon>Metamonada</taxon>
        <taxon>Diplomonadida</taxon>
        <taxon>Hexamitidae</taxon>
        <taxon>Giardiinae</taxon>
        <taxon>Giardia</taxon>
    </lineage>
</organism>
<evidence type="ECO:0000256" key="1">
    <source>
        <dbReference type="ARBA" id="ARBA00005534"/>
    </source>
</evidence>
<dbReference type="SUPFAM" id="SSF111038">
    <property type="entry name" value="YjbQ-like"/>
    <property type="match status" value="1"/>
</dbReference>
<dbReference type="NCBIfam" id="TIGR00149">
    <property type="entry name" value="TIGR00149_YjbQ"/>
    <property type="match status" value="1"/>
</dbReference>
<evidence type="ECO:0000313" key="2">
    <source>
        <dbReference type="EMBL" id="ESU36189.1"/>
    </source>
</evidence>
<dbReference type="EMBL" id="AHGT01000054">
    <property type="protein sequence ID" value="ESU36189.1"/>
    <property type="molecule type" value="Genomic_DNA"/>
</dbReference>
<feature type="non-terminal residue" evidence="2">
    <location>
        <position position="1"/>
    </location>
</feature>
<reference evidence="3" key="1">
    <citation type="submission" date="2012-02" db="EMBL/GenBank/DDBJ databases">
        <title>Genome sequencing of Giardia lamblia Genotypes A2 and B isolates (DH and GS) and comparative analysis with the genomes of Genotypes A1 and E (WB and Pig).</title>
        <authorList>
            <person name="Adam R."/>
            <person name="Dahlstrom E."/>
            <person name="Martens C."/>
            <person name="Bruno D."/>
            <person name="Barbian K."/>
            <person name="Porcella S.F."/>
            <person name="Nash T."/>
        </authorList>
    </citation>
    <scope>NUCLEOTIDE SEQUENCE</scope>
    <source>
        <strain evidence="3">DH</strain>
    </source>
</reference>
<dbReference type="PANTHER" id="PTHR30615:SF8">
    <property type="entry name" value="UPF0047 PROTEIN C4A8.02C"/>
    <property type="match status" value="1"/>
</dbReference>
<name>V6TBW8_GIAIN</name>
<dbReference type="Pfam" id="PF01894">
    <property type="entry name" value="YjbQ"/>
    <property type="match status" value="1"/>
</dbReference>
<dbReference type="PIRSF" id="PIRSF004681">
    <property type="entry name" value="UCP004681"/>
    <property type="match status" value="1"/>
</dbReference>
<dbReference type="PROSITE" id="PS01314">
    <property type="entry name" value="UPF0047"/>
    <property type="match status" value="1"/>
</dbReference>
<dbReference type="VEuPathDB" id="GiardiaDB:GL50581_2260"/>
<dbReference type="AlphaFoldDB" id="V6TBW8"/>
<reference evidence="2 3" key="2">
    <citation type="journal article" date="2013" name="Genome Biol. Evol.">
        <title>Genome sequencing of Giardia lamblia genotypes A2 and B isolates (DH and GS) and comparative analysis with the genomes of genotypes A1 and E (WB and Pig).</title>
        <authorList>
            <person name="Adam R.D."/>
            <person name="Dahlstrom E.W."/>
            <person name="Martens C.A."/>
            <person name="Bruno D.P."/>
            <person name="Barbian K.D."/>
            <person name="Ricklefs S.M."/>
            <person name="Hernandez M.M."/>
            <person name="Narla N.P."/>
            <person name="Patel R.B."/>
            <person name="Porcella S.F."/>
            <person name="Nash T.E."/>
        </authorList>
    </citation>
    <scope>NUCLEOTIDE SEQUENCE [LARGE SCALE GENOMIC DNA]</scope>
    <source>
        <strain evidence="2 3">DH</strain>
    </source>
</reference>
<proteinExistence type="inferred from homology"/>